<evidence type="ECO:0000256" key="2">
    <source>
        <dbReference type="ARBA" id="ARBA00022771"/>
    </source>
</evidence>
<evidence type="ECO:0000259" key="6">
    <source>
        <dbReference type="PROSITE" id="PS50865"/>
    </source>
</evidence>
<keyword evidence="2 4" id="KW-0863">Zinc-finger</keyword>
<comment type="caution">
    <text evidence="7">The sequence shown here is derived from an EMBL/GenBank/DDBJ whole genome shotgun (WGS) entry which is preliminary data.</text>
</comment>
<dbReference type="PANTHER" id="PTHR10237:SF14">
    <property type="entry name" value="MYND-TYPE DOMAIN-CONTAINING PROTEIN"/>
    <property type="match status" value="1"/>
</dbReference>
<evidence type="ECO:0000313" key="8">
    <source>
        <dbReference type="Proteomes" id="UP001178507"/>
    </source>
</evidence>
<evidence type="ECO:0000256" key="3">
    <source>
        <dbReference type="ARBA" id="ARBA00022833"/>
    </source>
</evidence>
<reference evidence="7" key="1">
    <citation type="submission" date="2023-08" db="EMBL/GenBank/DDBJ databases">
        <authorList>
            <person name="Chen Y."/>
            <person name="Shah S."/>
            <person name="Dougan E. K."/>
            <person name="Thang M."/>
            <person name="Chan C."/>
        </authorList>
    </citation>
    <scope>NUCLEOTIDE SEQUENCE</scope>
</reference>
<dbReference type="InterPro" id="IPR002893">
    <property type="entry name" value="Znf_MYND"/>
</dbReference>
<dbReference type="GO" id="GO:0000981">
    <property type="term" value="F:DNA-binding transcription factor activity, RNA polymerase II-specific"/>
    <property type="evidence" value="ECO:0007669"/>
    <property type="project" value="TreeGrafter"/>
</dbReference>
<evidence type="ECO:0000256" key="5">
    <source>
        <dbReference type="SAM" id="MobiDB-lite"/>
    </source>
</evidence>
<evidence type="ECO:0000313" key="7">
    <source>
        <dbReference type="EMBL" id="CAJ1403949.1"/>
    </source>
</evidence>
<feature type="domain" description="MYND-type" evidence="6">
    <location>
        <begin position="125"/>
        <end position="163"/>
    </location>
</feature>
<evidence type="ECO:0000256" key="4">
    <source>
        <dbReference type="PROSITE-ProRule" id="PRU00134"/>
    </source>
</evidence>
<organism evidence="7 8">
    <name type="scientific">Effrenium voratum</name>
    <dbReference type="NCBI Taxonomy" id="2562239"/>
    <lineage>
        <taxon>Eukaryota</taxon>
        <taxon>Sar</taxon>
        <taxon>Alveolata</taxon>
        <taxon>Dinophyceae</taxon>
        <taxon>Suessiales</taxon>
        <taxon>Symbiodiniaceae</taxon>
        <taxon>Effrenium</taxon>
    </lineage>
</organism>
<dbReference type="InterPro" id="IPR024119">
    <property type="entry name" value="TF_DEAF-1"/>
</dbReference>
<feature type="region of interest" description="Disordered" evidence="5">
    <location>
        <begin position="31"/>
        <end position="61"/>
    </location>
</feature>
<protein>
    <recommendedName>
        <fullName evidence="6">MYND-type domain-containing protein</fullName>
    </recommendedName>
</protein>
<gene>
    <name evidence="7" type="ORF">EVOR1521_LOCUS26503</name>
</gene>
<keyword evidence="1" id="KW-0479">Metal-binding</keyword>
<dbReference type="AlphaFoldDB" id="A0AA36JE09"/>
<dbReference type="PROSITE" id="PS50865">
    <property type="entry name" value="ZF_MYND_2"/>
    <property type="match status" value="1"/>
</dbReference>
<sequence>MGRDVRVLDPADFHAEDETCAKVLAMAFGKMEPKKRPSPKAHAAKPAAPPAAAAPAAPVAPVEAVAAKASEKASERKGEDLLAKIKAQGRKATPEELEELLESKRAAWRASAPSVASAASGASACAGCGGKQPRPFQCGTCKTVRYCSPECQKSHWKEHKRRCRKRVTANICVLSDFA</sequence>
<dbReference type="GO" id="GO:0008270">
    <property type="term" value="F:zinc ion binding"/>
    <property type="evidence" value="ECO:0007669"/>
    <property type="project" value="UniProtKB-KW"/>
</dbReference>
<dbReference type="PANTHER" id="PTHR10237">
    <property type="entry name" value="DEFORMED EPIDERMAL AUTOREGULATORY FACTOR 1 HOMOLOG SUPPRESSIN"/>
    <property type="match status" value="1"/>
</dbReference>
<dbReference type="Pfam" id="PF01753">
    <property type="entry name" value="zf-MYND"/>
    <property type="match status" value="1"/>
</dbReference>
<keyword evidence="3" id="KW-0862">Zinc</keyword>
<dbReference type="Gene3D" id="6.10.140.2220">
    <property type="match status" value="1"/>
</dbReference>
<name>A0AA36JE09_9DINO</name>
<keyword evidence="8" id="KW-1185">Reference proteome</keyword>
<feature type="compositionally biased region" description="Low complexity" evidence="5">
    <location>
        <begin position="44"/>
        <end position="61"/>
    </location>
</feature>
<accession>A0AA36JE09</accession>
<dbReference type="PROSITE" id="PS01360">
    <property type="entry name" value="ZF_MYND_1"/>
    <property type="match status" value="1"/>
</dbReference>
<evidence type="ECO:0000256" key="1">
    <source>
        <dbReference type="ARBA" id="ARBA00022723"/>
    </source>
</evidence>
<dbReference type="Proteomes" id="UP001178507">
    <property type="component" value="Unassembled WGS sequence"/>
</dbReference>
<proteinExistence type="predicted"/>
<dbReference type="GO" id="GO:0005634">
    <property type="term" value="C:nucleus"/>
    <property type="evidence" value="ECO:0007669"/>
    <property type="project" value="TreeGrafter"/>
</dbReference>
<dbReference type="SUPFAM" id="SSF144232">
    <property type="entry name" value="HIT/MYND zinc finger-like"/>
    <property type="match status" value="1"/>
</dbReference>
<dbReference type="EMBL" id="CAUJNA010003516">
    <property type="protein sequence ID" value="CAJ1403949.1"/>
    <property type="molecule type" value="Genomic_DNA"/>
</dbReference>